<feature type="transmembrane region" description="Helical" evidence="1">
    <location>
        <begin position="232"/>
        <end position="251"/>
    </location>
</feature>
<dbReference type="EMBL" id="QGTL01000003">
    <property type="protein sequence ID" value="PWV77673.1"/>
    <property type="molecule type" value="Genomic_DNA"/>
</dbReference>
<evidence type="ECO:0000313" key="2">
    <source>
        <dbReference type="EMBL" id="PWV77673.1"/>
    </source>
</evidence>
<gene>
    <name evidence="2" type="ORF">DFR69_103272</name>
</gene>
<dbReference type="AlphaFoldDB" id="A0A317NS17"/>
<proteinExistence type="predicted"/>
<keyword evidence="1" id="KW-0812">Transmembrane</keyword>
<keyword evidence="3" id="KW-1185">Reference proteome</keyword>
<evidence type="ECO:0000256" key="1">
    <source>
        <dbReference type="SAM" id="Phobius"/>
    </source>
</evidence>
<keyword evidence="1" id="KW-1133">Transmembrane helix</keyword>
<organism evidence="2 3">
    <name type="scientific">Nocardia neocaledoniensis</name>
    <dbReference type="NCBI Taxonomy" id="236511"/>
    <lineage>
        <taxon>Bacteria</taxon>
        <taxon>Bacillati</taxon>
        <taxon>Actinomycetota</taxon>
        <taxon>Actinomycetes</taxon>
        <taxon>Mycobacteriales</taxon>
        <taxon>Nocardiaceae</taxon>
        <taxon>Nocardia</taxon>
    </lineage>
</organism>
<name>A0A317NS17_9NOCA</name>
<feature type="transmembrane region" description="Helical" evidence="1">
    <location>
        <begin position="258"/>
        <end position="281"/>
    </location>
</feature>
<accession>A0A317NS17</accession>
<keyword evidence="1" id="KW-0472">Membrane</keyword>
<protein>
    <recommendedName>
        <fullName evidence="4">Integral membrane protein</fullName>
    </recommendedName>
</protein>
<reference evidence="2 3" key="1">
    <citation type="submission" date="2018-05" db="EMBL/GenBank/DDBJ databases">
        <title>Genomic Encyclopedia of Type Strains, Phase IV (KMG-IV): sequencing the most valuable type-strain genomes for metagenomic binning, comparative biology and taxonomic classification.</title>
        <authorList>
            <person name="Goeker M."/>
        </authorList>
    </citation>
    <scope>NUCLEOTIDE SEQUENCE [LARGE SCALE GENOMIC DNA]</scope>
    <source>
        <strain evidence="2 3">DSM 44717</strain>
    </source>
</reference>
<sequence length="354" mass="36752">MARLDVSEKAGQMTGDSGGRIPLPRRIAVLLLVVATGLLTLVAVVAGYLLAQVLDTDHYVDTVAPLATEPAIQSAVADALTEAVLARIDVAGAAAELGQAIRDPDERNPLVALTLRNLSSVLGAYTEDLIADAASTLVHSDAFPRLWTAANRQAHRGAVAALTGVDSDVVRTDVPGVISISLDPMLAEIGDELDSRGFVLPEREFALGTEFVIVESADLARAQRAVRILDRGAIAVALAASVCAVGAILVAGKGFRRITVIALGVGVVVAMAVLAVSSLVLRSVYLDRVSARDGVARAVYDTVLHPLRVDAGVVALIGALAVVAALLAGPSAPATRLRAAGRRTFDRLRRPAVR</sequence>
<evidence type="ECO:0008006" key="4">
    <source>
        <dbReference type="Google" id="ProtNLM"/>
    </source>
</evidence>
<feature type="transmembrane region" description="Helical" evidence="1">
    <location>
        <begin position="311"/>
        <end position="329"/>
    </location>
</feature>
<comment type="caution">
    <text evidence="2">The sequence shown here is derived from an EMBL/GenBank/DDBJ whole genome shotgun (WGS) entry which is preliminary data.</text>
</comment>
<dbReference type="Proteomes" id="UP000246410">
    <property type="component" value="Unassembled WGS sequence"/>
</dbReference>
<feature type="transmembrane region" description="Helical" evidence="1">
    <location>
        <begin position="27"/>
        <end position="51"/>
    </location>
</feature>
<evidence type="ECO:0000313" key="3">
    <source>
        <dbReference type="Proteomes" id="UP000246410"/>
    </source>
</evidence>